<dbReference type="PROSITE" id="PS50975">
    <property type="entry name" value="ATP_GRASP"/>
    <property type="match status" value="1"/>
</dbReference>
<reference evidence="3 4" key="1">
    <citation type="submission" date="2016-10" db="EMBL/GenBank/DDBJ databases">
        <authorList>
            <person name="Varghese N."/>
            <person name="Submissions S."/>
        </authorList>
    </citation>
    <scope>NUCLEOTIDE SEQUENCE [LARGE SCALE GENOMIC DNA]</scope>
    <source>
        <strain evidence="3 4">DSM 9169</strain>
    </source>
</reference>
<protein>
    <submittedName>
        <fullName evidence="3">D-aspartate ligase</fullName>
    </submittedName>
</protein>
<keyword evidence="4" id="KW-1185">Reference proteome</keyword>
<accession>A0ABY0V736</accession>
<evidence type="ECO:0000313" key="4">
    <source>
        <dbReference type="Proteomes" id="UP000198976"/>
    </source>
</evidence>
<keyword evidence="1" id="KW-0547">Nucleotide-binding</keyword>
<name>A0ABY0V736_9ACTO</name>
<evidence type="ECO:0000256" key="1">
    <source>
        <dbReference type="PROSITE-ProRule" id="PRU00409"/>
    </source>
</evidence>
<organism evidence="3 4">
    <name type="scientific">Schaalia radingae</name>
    <dbReference type="NCBI Taxonomy" id="131110"/>
    <lineage>
        <taxon>Bacteria</taxon>
        <taxon>Bacillati</taxon>
        <taxon>Actinomycetota</taxon>
        <taxon>Actinomycetes</taxon>
        <taxon>Actinomycetales</taxon>
        <taxon>Actinomycetaceae</taxon>
        <taxon>Schaalia</taxon>
    </lineage>
</organism>
<dbReference type="Gene3D" id="3.30.470.20">
    <property type="entry name" value="ATP-grasp fold, B domain"/>
    <property type="match status" value="1"/>
</dbReference>
<dbReference type="InterPro" id="IPR011761">
    <property type="entry name" value="ATP-grasp"/>
</dbReference>
<dbReference type="RefSeq" id="WP_092648524.1">
    <property type="nucleotide sequence ID" value="NZ_LT629792.1"/>
</dbReference>
<dbReference type="InterPro" id="IPR005479">
    <property type="entry name" value="CPAse_ATP-bd"/>
</dbReference>
<dbReference type="GO" id="GO:0016874">
    <property type="term" value="F:ligase activity"/>
    <property type="evidence" value="ECO:0007669"/>
    <property type="project" value="UniProtKB-KW"/>
</dbReference>
<evidence type="ECO:0000313" key="3">
    <source>
        <dbReference type="EMBL" id="SDT92814.1"/>
    </source>
</evidence>
<dbReference type="EMBL" id="LT629792">
    <property type="protein sequence ID" value="SDT92814.1"/>
    <property type="molecule type" value="Genomic_DNA"/>
</dbReference>
<sequence>MTTDLLPVIVGGDIGVYAIGRSFHEAYGCRCICLAASPTDAITRSVFFDVETLPPHADDRQTLAVLRGLAAANPGRKLVLMANDDRHSVFVGRYHSELEKAGYSLPFPPVEVTECVTDKAQFAQICTELGIDTPRTVSVNVGSGETPSLPFDFPVVAKAARGDAYDQVDFPGKRKIYFIETAAELDELWATLRKAGFDDTFLVQELIPGDNTQMRSITAYVDSHGDVTMIGSARVLLEDHAPTMIGNPVAMITEPFDDLWDSARAFLTDTGYRGFANFDVKVDPRDGRAVFFEVNPRIGRNSWYMSAAGVNPMSIMVRDLIDHEHVKPQEVHNKILYSLVPDALLRHYVRDEELRQRVHALQRSGKRKNPLVYTAETSLVRSAIVALQTLNHIRKFRRFYPEATDRSF</sequence>
<feature type="domain" description="ATP-grasp" evidence="2">
    <location>
        <begin position="123"/>
        <end position="321"/>
    </location>
</feature>
<keyword evidence="1" id="KW-0067">ATP-binding</keyword>
<gene>
    <name evidence="3" type="ORF">SAMN04489714_0978</name>
</gene>
<dbReference type="SUPFAM" id="SSF56059">
    <property type="entry name" value="Glutathione synthetase ATP-binding domain-like"/>
    <property type="match status" value="1"/>
</dbReference>
<dbReference type="Proteomes" id="UP000198976">
    <property type="component" value="Chromosome I"/>
</dbReference>
<keyword evidence="3" id="KW-0436">Ligase</keyword>
<evidence type="ECO:0000259" key="2">
    <source>
        <dbReference type="PROSITE" id="PS50975"/>
    </source>
</evidence>
<proteinExistence type="predicted"/>
<dbReference type="Pfam" id="PF02786">
    <property type="entry name" value="CPSase_L_D2"/>
    <property type="match status" value="1"/>
</dbReference>